<dbReference type="InterPro" id="IPR041492">
    <property type="entry name" value="HAD_2"/>
</dbReference>
<evidence type="ECO:0008006" key="3">
    <source>
        <dbReference type="Google" id="ProtNLM"/>
    </source>
</evidence>
<organism evidence="1 2">
    <name type="scientific">Candidatus Iainarchaeum sp</name>
    <dbReference type="NCBI Taxonomy" id="3101447"/>
    <lineage>
        <taxon>Archaea</taxon>
        <taxon>Candidatus Iainarchaeota</taxon>
        <taxon>Candidatus Iainarchaeia</taxon>
        <taxon>Candidatus Iainarchaeales</taxon>
        <taxon>Candidatus Iainarchaeaceae</taxon>
        <taxon>Candidatus Iainarchaeum</taxon>
    </lineage>
</organism>
<dbReference type="PANTHER" id="PTHR43434:SF1">
    <property type="entry name" value="PHOSPHOGLYCOLATE PHOSPHATASE"/>
    <property type="match status" value="1"/>
</dbReference>
<name>A0A2D6M116_9ARCH</name>
<dbReference type="InterPro" id="IPR023198">
    <property type="entry name" value="PGP-like_dom2"/>
</dbReference>
<dbReference type="GO" id="GO:0008967">
    <property type="term" value="F:phosphoglycolate phosphatase activity"/>
    <property type="evidence" value="ECO:0007669"/>
    <property type="project" value="TreeGrafter"/>
</dbReference>
<protein>
    <recommendedName>
        <fullName evidence="3">HAD family hydrolase</fullName>
    </recommendedName>
</protein>
<sequence>MIKAVIFDWSGVLSDDWEATVQTSNDVLEAHGHPRLDRETFRELYELPWMNFYKKLDVKIDMEEEYRLWEKFFPKYYNLLKPFEQAKTVLEQLKEKNVKTMIFSAHNEQLLLEEIENYGFSGLIGSVKASIPDKRDEIEALVSKHEIDRDSTIYVGDMCHDVETARLAGIKSVAVLSGYDSREKLEKENPDYIIEHVGELPALMEQMEAEENARVATNS</sequence>
<accession>A0A2D6M116</accession>
<dbReference type="GO" id="GO:0006281">
    <property type="term" value="P:DNA repair"/>
    <property type="evidence" value="ECO:0007669"/>
    <property type="project" value="TreeGrafter"/>
</dbReference>
<dbReference type="AlphaFoldDB" id="A0A2D6M116"/>
<dbReference type="InterPro" id="IPR036412">
    <property type="entry name" value="HAD-like_sf"/>
</dbReference>
<dbReference type="Proteomes" id="UP000226592">
    <property type="component" value="Unassembled WGS sequence"/>
</dbReference>
<dbReference type="SUPFAM" id="SSF56784">
    <property type="entry name" value="HAD-like"/>
    <property type="match status" value="1"/>
</dbReference>
<gene>
    <name evidence="1" type="ORF">CL943_02295</name>
</gene>
<evidence type="ECO:0000313" key="2">
    <source>
        <dbReference type="Proteomes" id="UP000226592"/>
    </source>
</evidence>
<dbReference type="SFLD" id="SFLDG01129">
    <property type="entry name" value="C1.5:_HAD__Beta-PGM__Phosphata"/>
    <property type="match status" value="1"/>
</dbReference>
<dbReference type="EMBL" id="NZBU01000008">
    <property type="protein sequence ID" value="MAG22112.1"/>
    <property type="molecule type" value="Genomic_DNA"/>
</dbReference>
<dbReference type="Pfam" id="PF13419">
    <property type="entry name" value="HAD_2"/>
    <property type="match status" value="1"/>
</dbReference>
<reference evidence="2" key="1">
    <citation type="submission" date="2017-09" db="EMBL/GenBank/DDBJ databases">
        <title>The Reconstruction of 2,631 Draft Metagenome-Assembled Genomes from the Global Oceans.</title>
        <authorList>
            <person name="Tully B.J."/>
            <person name="Graham E.D."/>
            <person name="Heidelberg J.F."/>
        </authorList>
    </citation>
    <scope>NUCLEOTIDE SEQUENCE [LARGE SCALE GENOMIC DNA]</scope>
</reference>
<dbReference type="InterPro" id="IPR023214">
    <property type="entry name" value="HAD_sf"/>
</dbReference>
<dbReference type="GO" id="GO:0005829">
    <property type="term" value="C:cytosol"/>
    <property type="evidence" value="ECO:0007669"/>
    <property type="project" value="TreeGrafter"/>
</dbReference>
<comment type="caution">
    <text evidence="1">The sequence shown here is derived from an EMBL/GenBank/DDBJ whole genome shotgun (WGS) entry which is preliminary data.</text>
</comment>
<dbReference type="Gene3D" id="3.40.50.1000">
    <property type="entry name" value="HAD superfamily/HAD-like"/>
    <property type="match status" value="1"/>
</dbReference>
<dbReference type="SFLD" id="SFLDS00003">
    <property type="entry name" value="Haloacid_Dehalogenase"/>
    <property type="match status" value="1"/>
</dbReference>
<evidence type="ECO:0000313" key="1">
    <source>
        <dbReference type="EMBL" id="MAG22112.1"/>
    </source>
</evidence>
<dbReference type="InterPro" id="IPR050155">
    <property type="entry name" value="HAD-like_hydrolase_sf"/>
</dbReference>
<proteinExistence type="predicted"/>
<dbReference type="PANTHER" id="PTHR43434">
    <property type="entry name" value="PHOSPHOGLYCOLATE PHOSPHATASE"/>
    <property type="match status" value="1"/>
</dbReference>
<dbReference type="Gene3D" id="1.10.150.240">
    <property type="entry name" value="Putative phosphatase, domain 2"/>
    <property type="match status" value="1"/>
</dbReference>